<evidence type="ECO:0000313" key="1">
    <source>
        <dbReference type="EMBL" id="RAI72905.1"/>
    </source>
</evidence>
<name>A0A327ND77_9BACT</name>
<accession>A0A327ND77</accession>
<organism evidence="1 2">
    <name type="scientific">Spirosoma telluris</name>
    <dbReference type="NCBI Taxonomy" id="2183553"/>
    <lineage>
        <taxon>Bacteria</taxon>
        <taxon>Pseudomonadati</taxon>
        <taxon>Bacteroidota</taxon>
        <taxon>Cytophagia</taxon>
        <taxon>Cytophagales</taxon>
        <taxon>Cytophagaceae</taxon>
        <taxon>Spirosoma</taxon>
    </lineage>
</organism>
<reference evidence="1 2" key="1">
    <citation type="submission" date="2018-06" db="EMBL/GenBank/DDBJ databases">
        <title>Spirosoma sp. HMF3257 Genome sequencing and assembly.</title>
        <authorList>
            <person name="Kang H."/>
            <person name="Cha I."/>
            <person name="Kim H."/>
            <person name="Kang J."/>
            <person name="Joh K."/>
        </authorList>
    </citation>
    <scope>NUCLEOTIDE SEQUENCE [LARGE SCALE GENOMIC DNA]</scope>
    <source>
        <strain evidence="1 2">HMF3257</strain>
    </source>
</reference>
<proteinExistence type="predicted"/>
<protein>
    <submittedName>
        <fullName evidence="1">Uncharacterized protein</fullName>
    </submittedName>
</protein>
<dbReference type="AlphaFoldDB" id="A0A327ND77"/>
<dbReference type="EMBL" id="QLII01000004">
    <property type="protein sequence ID" value="RAI72905.1"/>
    <property type="molecule type" value="Genomic_DNA"/>
</dbReference>
<sequence length="93" mass="11055">MSAALIKYYKEFEVKKDIVSFIKFFSVSTWQKIGFVRSKDRLKMHETTITQNLLFLFQLLSDQYPQAVQMFESKDEMARGNDIEIFIKMSRVT</sequence>
<gene>
    <name evidence="1" type="ORF">HMF3257_39050</name>
</gene>
<dbReference type="Proteomes" id="UP000249016">
    <property type="component" value="Unassembled WGS sequence"/>
</dbReference>
<keyword evidence="2" id="KW-1185">Reference proteome</keyword>
<comment type="caution">
    <text evidence="1">The sequence shown here is derived from an EMBL/GenBank/DDBJ whole genome shotgun (WGS) entry which is preliminary data.</text>
</comment>
<evidence type="ECO:0000313" key="2">
    <source>
        <dbReference type="Proteomes" id="UP000249016"/>
    </source>
</evidence>